<feature type="region of interest" description="Disordered" evidence="1">
    <location>
        <begin position="1"/>
        <end position="22"/>
    </location>
</feature>
<reference evidence="2" key="2">
    <citation type="submission" date="2011-02" db="EMBL/GenBank/DDBJ databases">
        <authorList>
            <person name="MacLean D."/>
        </authorList>
    </citation>
    <scope>NUCLEOTIDE SEQUENCE</scope>
</reference>
<dbReference type="AlphaFoldDB" id="F0WCQ1"/>
<reference evidence="2" key="1">
    <citation type="journal article" date="2011" name="PLoS Biol.">
        <title>Gene gain and loss during evolution of obligate parasitism in the white rust pathogen of Arabidopsis thaliana.</title>
        <authorList>
            <person name="Kemen E."/>
            <person name="Gardiner A."/>
            <person name="Schultz-Larsen T."/>
            <person name="Kemen A.C."/>
            <person name="Balmuth A.L."/>
            <person name="Robert-Seilaniantz A."/>
            <person name="Bailey K."/>
            <person name="Holub E."/>
            <person name="Studholme D.J."/>
            <person name="Maclean D."/>
            <person name="Jones J.D."/>
        </authorList>
    </citation>
    <scope>NUCLEOTIDE SEQUENCE</scope>
</reference>
<proteinExistence type="predicted"/>
<dbReference type="EMBL" id="FR824105">
    <property type="protein sequence ID" value="CCA18972.1"/>
    <property type="molecule type" value="Genomic_DNA"/>
</dbReference>
<organism evidence="2">
    <name type="scientific">Albugo laibachii Nc14</name>
    <dbReference type="NCBI Taxonomy" id="890382"/>
    <lineage>
        <taxon>Eukaryota</taxon>
        <taxon>Sar</taxon>
        <taxon>Stramenopiles</taxon>
        <taxon>Oomycota</taxon>
        <taxon>Peronosporomycetes</taxon>
        <taxon>Albuginales</taxon>
        <taxon>Albuginaceae</taxon>
        <taxon>Albugo</taxon>
    </lineage>
</organism>
<dbReference type="EMBL" id="FR824306">
    <property type="protein sequence ID" value="CCA24829.1"/>
    <property type="molecule type" value="Genomic_DNA"/>
</dbReference>
<accession>F0WCQ1</accession>
<evidence type="ECO:0000256" key="1">
    <source>
        <dbReference type="SAM" id="MobiDB-lite"/>
    </source>
</evidence>
<gene>
    <name evidence="2" type="primary">AlNc14C60G4432</name>
    <name evidence="3" type="synonym">AlNc14C261G9808</name>
    <name evidence="2" type="ORF">ALNC14_051150</name>
    <name evidence="3" type="ORF">ALNC14_109730</name>
</gene>
<name>F0WCQ1_9STRA</name>
<sequence>MAQVRSTPVVEARRNRTDTVSDNASSQWKAQCSLKRTISKCQLVPTSSPLDDAHKRKLLNFTNSMPESHQGLPQRRILTGTPCGRSTILSGNRAIRSRPLKPTMQLHGLVEPKARTIRMYKETIADLSQNVLTTPACYSFDVERSKDRFAKESTIPIWTATTTIFRHVTACVEKILSSYSLPQTITFEHLGQQIELGPLILLAIHSDISQFGLPFHIVERIISLFLDLFNNENFREANMIEWVSFLNSLETDPSKNVLHIEWPEIWERFYLQSSAMYGAMYAKFQAYLIDWWLASKKIAYPCEFGQKSAFLFLCMECHREHT</sequence>
<dbReference type="HOGENOM" id="CLU_058557_0_0_1"/>
<evidence type="ECO:0000313" key="3">
    <source>
        <dbReference type="EMBL" id="CCA24829.1"/>
    </source>
</evidence>
<protein>
    <submittedName>
        <fullName evidence="3">AlNc14C261G9808 protein</fullName>
    </submittedName>
    <submittedName>
        <fullName evidence="2">AlNc14C60G4432 protein</fullName>
    </submittedName>
</protein>
<evidence type="ECO:0000313" key="2">
    <source>
        <dbReference type="EMBL" id="CCA18972.1"/>
    </source>
</evidence>